<gene>
    <name evidence="1" type="ORF">DK847_18500</name>
</gene>
<proteinExistence type="predicted"/>
<accession>A0A2W2AJ77</accession>
<protein>
    <submittedName>
        <fullName evidence="1">Uncharacterized protein</fullName>
    </submittedName>
</protein>
<dbReference type="EMBL" id="QKVK01000010">
    <property type="protein sequence ID" value="PZF75505.1"/>
    <property type="molecule type" value="Genomic_DNA"/>
</dbReference>
<reference evidence="2" key="1">
    <citation type="submission" date="2018-06" db="EMBL/GenBank/DDBJ databases">
        <title>Aestuariibacter litoralis strain KCTC 52945T.</title>
        <authorList>
            <person name="Li X."/>
            <person name="Salam N."/>
            <person name="Li J.-L."/>
            <person name="Chen Y.-M."/>
            <person name="Yang Z.-W."/>
            <person name="Zhang L.-Y."/>
            <person name="Han M.-X."/>
            <person name="Xiao M."/>
            <person name="Li W.-J."/>
        </authorList>
    </citation>
    <scope>NUCLEOTIDE SEQUENCE [LARGE SCALE GENOMIC DNA]</scope>
    <source>
        <strain evidence="2">KCTC 52945</strain>
    </source>
</reference>
<dbReference type="Proteomes" id="UP000248795">
    <property type="component" value="Unassembled WGS sequence"/>
</dbReference>
<keyword evidence="2" id="KW-1185">Reference proteome</keyword>
<organism evidence="1 2">
    <name type="scientific">Aestuariivirga litoralis</name>
    <dbReference type="NCBI Taxonomy" id="2650924"/>
    <lineage>
        <taxon>Bacteria</taxon>
        <taxon>Pseudomonadati</taxon>
        <taxon>Pseudomonadota</taxon>
        <taxon>Alphaproteobacteria</taxon>
        <taxon>Hyphomicrobiales</taxon>
        <taxon>Aestuariivirgaceae</taxon>
        <taxon>Aestuariivirga</taxon>
    </lineage>
</organism>
<dbReference type="InterPro" id="IPR028964">
    <property type="entry name" value="Imm8"/>
</dbReference>
<name>A0A2W2AJ77_9HYPH</name>
<evidence type="ECO:0000313" key="1">
    <source>
        <dbReference type="EMBL" id="PZF75505.1"/>
    </source>
</evidence>
<comment type="caution">
    <text evidence="1">The sequence shown here is derived from an EMBL/GenBank/DDBJ whole genome shotgun (WGS) entry which is preliminary data.</text>
</comment>
<sequence length="137" mass="16581">MGSIKIKYFEIYPNLWARNDYGWTELAEWVPSNPEDFDVFLYIGIGPADDEGADTFHLTIMSRRHYDGLSPEQKRTLRTRWKYFVVERYDWPVIWREINHRISNCDRGNWADSLAELRQQFTWEFENYNKPSPPEMH</sequence>
<dbReference type="Pfam" id="PF15586">
    <property type="entry name" value="Imm8"/>
    <property type="match status" value="1"/>
</dbReference>
<dbReference type="AlphaFoldDB" id="A0A2W2AJ77"/>
<evidence type="ECO:0000313" key="2">
    <source>
        <dbReference type="Proteomes" id="UP000248795"/>
    </source>
</evidence>
<dbReference type="RefSeq" id="WP_111200024.1">
    <property type="nucleotide sequence ID" value="NZ_QKVK01000010.1"/>
</dbReference>